<accession>D8IV17</accession>
<dbReference type="InterPro" id="IPR006521">
    <property type="entry name" value="Tail_protein_I"/>
</dbReference>
<organism evidence="1 2">
    <name type="scientific">Herbaspirillum seropedicae (strain SmR1)</name>
    <dbReference type="NCBI Taxonomy" id="757424"/>
    <lineage>
        <taxon>Bacteria</taxon>
        <taxon>Pseudomonadati</taxon>
        <taxon>Pseudomonadota</taxon>
        <taxon>Betaproteobacteria</taxon>
        <taxon>Burkholderiales</taxon>
        <taxon>Oxalobacteraceae</taxon>
        <taxon>Herbaspirillum</taxon>
    </lineage>
</organism>
<protein>
    <submittedName>
        <fullName evidence="1">Phage-related tail protein</fullName>
    </submittedName>
</protein>
<dbReference type="GeneID" id="29391036"/>
<dbReference type="RefSeq" id="WP_013232258.1">
    <property type="nucleotide sequence ID" value="NC_014323.1"/>
</dbReference>
<dbReference type="Pfam" id="PF09684">
    <property type="entry name" value="Tail_P2_I"/>
    <property type="match status" value="1"/>
</dbReference>
<gene>
    <name evidence="1" type="ordered locus">Hsero_0210</name>
</gene>
<dbReference type="eggNOG" id="COG4385">
    <property type="taxonomic scope" value="Bacteria"/>
</dbReference>
<sequence length="226" mass="25238">MPSSYAPTLLPPPLRQDLSLRSLETLSARTAALDLSVLVLYDYQHVPAQALRTLAEQLNLLGDAGWDFAGFCTAPEARQRALLKEAVALHRLKGTRYALQRALDLMGVKSRLTEWWQTEPPAQPHTFVVDLLLSASDSGPLSPERADALLRLVHFWKPARSRFRARVAVELARHEHMAGVLRPAATLRADLRVRSRHQARVQPRSAAVLRPAQRFALTLLPLRSTS</sequence>
<evidence type="ECO:0000313" key="1">
    <source>
        <dbReference type="EMBL" id="ADJ61736.1"/>
    </source>
</evidence>
<dbReference type="OrthoDB" id="90759at2"/>
<dbReference type="KEGG" id="hse:Hsero_0210"/>
<evidence type="ECO:0000313" key="2">
    <source>
        <dbReference type="Proteomes" id="UP000000329"/>
    </source>
</evidence>
<dbReference type="STRING" id="757424.Hsero_0210"/>
<dbReference type="AlphaFoldDB" id="D8IV17"/>
<dbReference type="HOGENOM" id="CLU_1223356_0_0_4"/>
<dbReference type="Proteomes" id="UP000000329">
    <property type="component" value="Chromosome"/>
</dbReference>
<name>D8IV17_HERSS</name>
<keyword evidence="2" id="KW-1185">Reference proteome</keyword>
<reference evidence="1 2" key="1">
    <citation type="submission" date="2010-04" db="EMBL/GenBank/DDBJ databases">
        <title>The genome of Herbaspirillum seropedicae SmR1, an endophytic, nitrogen-fixing, plant-growth promoting beta-Proteobacteria.</title>
        <authorList>
            <person name="Pedrosa F.O."/>
            <person name="Monteiro R.A."/>
            <person name="Wassem R."/>
            <person name="Cruz L.M."/>
            <person name="Ayub R.A."/>
            <person name="Colauto N.B."/>
            <person name="Fernandez M.A."/>
            <person name="Fungaro M.H.P."/>
            <person name="Grisard E.C."/>
            <person name="Hungria M."/>
            <person name="Madeira H.M.F."/>
            <person name="Nodari R.O."/>
            <person name="Osaku C.A."/>
            <person name="Petzl-Erler M.L."/>
            <person name="Terenzi H."/>
            <person name="Vieira L.G.E."/>
            <person name="Almeida M.I.M."/>
            <person name="Alves L.R."/>
            <person name="Arantes O.M.N."/>
            <person name="Balsanelli E."/>
            <person name="Barcellos F.G."/>
            <person name="Baura V.A."/>
            <person name="Binde D.R."/>
            <person name="Campo R.J."/>
            <person name="Chubatsu L.S."/>
            <person name="Chueire L.M.O."/>
            <person name="Ciferri R.R."/>
            <person name="Correa L.C."/>
            <person name="da Conceicao Silva J.L."/>
            <person name="Dabul A.N.G."/>
            <person name="Dambros B.P."/>
            <person name="Faoro H."/>
            <person name="Favetti A."/>
            <person name="Friedermann G."/>
            <person name="Furlaneto M.C."/>
            <person name="Gasques L.S."/>
            <person name="Gimenes C.C.T."/>
            <person name="Gioppo N.M.R."/>
            <person name="Glienke-Blanco C."/>
            <person name="Godoy L.P."/>
            <person name="Guerra M.P."/>
            <person name="Karp S."/>
            <person name="Kava-Cordeiro V."/>
            <person name="Margarido V.P."/>
            <person name="Mathioni S.M."/>
            <person name="Menck-Soares M.A."/>
            <person name="Murace N.K."/>
            <person name="Nicolas M.F."/>
            <person name="Oliveira C.E.C."/>
            <person name="Pagnan N.A.B."/>
            <person name="Pamphile J.A."/>
            <person name="Patussi E.V."/>
            <person name="Pereira L.F.P."/>
            <person name="Pereira-Ferrari L."/>
            <person name="Pinto F.G.S."/>
            <person name="Precoma C."/>
            <person name="Prioli A.J."/>
            <person name="Prioli S.M.A.P."/>
            <person name="Raittz R.T."/>
            <person name="Ramos H.J.O."/>
            <person name="Ribeiro E.M.S.F."/>
            <person name="Rigo L.U."/>
            <person name="Rocha C.L.M.S.C."/>
            <person name="Rocha S.N."/>
            <person name="Santos K."/>
            <person name="Satori D."/>
            <person name="Silva A.G."/>
            <person name="Simao R.C.G."/>
            <person name="Soares M.A.M."/>
            <person name="Souza E.M."/>
            <person name="Steffens M.B.R."/>
            <person name="Steindel M."/>
            <person name="Tadra-Sfeir M.Z."/>
            <person name="Takahashi E.K."/>
            <person name="Torres R.A."/>
            <person name="Valle J.S."/>
            <person name="Vernal J.I."/>
            <person name="Vilas-Boas L.A."/>
            <person name="Watanabe M.A.E."/>
            <person name="Weiss V.A."/>
            <person name="Yates M.A."/>
            <person name="Souza E.M."/>
        </authorList>
    </citation>
    <scope>NUCLEOTIDE SEQUENCE [LARGE SCALE GENOMIC DNA]</scope>
    <source>
        <strain evidence="1 2">SmR1</strain>
    </source>
</reference>
<dbReference type="EMBL" id="CP002039">
    <property type="protein sequence ID" value="ADJ61736.1"/>
    <property type="molecule type" value="Genomic_DNA"/>
</dbReference>
<proteinExistence type="predicted"/>
<dbReference type="NCBIfam" id="TIGR01634">
    <property type="entry name" value="tail_P2_I"/>
    <property type="match status" value="1"/>
</dbReference>